<keyword evidence="1" id="KW-1133">Transmembrane helix</keyword>
<name>A0A1G7RTU5_9EURY</name>
<evidence type="ECO:0000313" key="3">
    <source>
        <dbReference type="Proteomes" id="UP000324020"/>
    </source>
</evidence>
<dbReference type="Proteomes" id="UP000324020">
    <property type="component" value="Unassembled WGS sequence"/>
</dbReference>
<organism evidence="2 3">
    <name type="scientific">Halorubrum xinjiangense</name>
    <dbReference type="NCBI Taxonomy" id="261291"/>
    <lineage>
        <taxon>Archaea</taxon>
        <taxon>Methanobacteriati</taxon>
        <taxon>Methanobacteriota</taxon>
        <taxon>Stenosarchaea group</taxon>
        <taxon>Halobacteria</taxon>
        <taxon>Halobacteriales</taxon>
        <taxon>Haloferacaceae</taxon>
        <taxon>Halorubrum</taxon>
    </lineage>
</organism>
<protein>
    <submittedName>
        <fullName evidence="2">Uncharacterized protein</fullName>
    </submittedName>
</protein>
<gene>
    <name evidence="2" type="ORF">SAMN04488067_11712</name>
</gene>
<evidence type="ECO:0000256" key="1">
    <source>
        <dbReference type="SAM" id="Phobius"/>
    </source>
</evidence>
<dbReference type="OrthoDB" id="331084at2157"/>
<sequence>MRRAVEVLLAGAAAAGVAVGLLVTVGASTALIPTGALGAAIPVALIYVVVTANGSDGSG</sequence>
<dbReference type="EMBL" id="FNBO01000017">
    <property type="protein sequence ID" value="SDG14064.1"/>
    <property type="molecule type" value="Genomic_DNA"/>
</dbReference>
<dbReference type="AlphaFoldDB" id="A0A1G7RTU5"/>
<evidence type="ECO:0000313" key="2">
    <source>
        <dbReference type="EMBL" id="SDG14064.1"/>
    </source>
</evidence>
<feature type="transmembrane region" description="Helical" evidence="1">
    <location>
        <begin position="30"/>
        <end position="50"/>
    </location>
</feature>
<reference evidence="2 3" key="1">
    <citation type="submission" date="2016-10" db="EMBL/GenBank/DDBJ databases">
        <authorList>
            <person name="Varghese N."/>
            <person name="Submissions S."/>
        </authorList>
    </citation>
    <scope>NUCLEOTIDE SEQUENCE [LARGE SCALE GENOMIC DNA]</scope>
    <source>
        <strain evidence="2 3">CGMCC 1.3527</strain>
    </source>
</reference>
<dbReference type="RefSeq" id="WP_149799753.1">
    <property type="nucleotide sequence ID" value="NZ_FNBO01000017.1"/>
</dbReference>
<keyword evidence="3" id="KW-1185">Reference proteome</keyword>
<accession>A0A1G7RTU5</accession>
<proteinExistence type="predicted"/>
<keyword evidence="1" id="KW-0812">Transmembrane</keyword>
<keyword evidence="1" id="KW-0472">Membrane</keyword>